<accession>A0A089LS46</accession>
<proteinExistence type="predicted"/>
<reference evidence="2 3" key="1">
    <citation type="submission" date="2014-08" db="EMBL/GenBank/DDBJ databases">
        <title>Comparative genomics of the Paenibacillus odorifer group.</title>
        <authorList>
            <person name="den Bakker H.C."/>
            <person name="Tsai Y.-C."/>
            <person name="Martin N."/>
            <person name="Korlach J."/>
            <person name="Wiedmann M."/>
        </authorList>
    </citation>
    <scope>NUCLEOTIDE SEQUENCE [LARGE SCALE GENOMIC DNA]</scope>
    <source>
        <strain evidence="2 3">DSM 14472</strain>
    </source>
</reference>
<evidence type="ECO:0008006" key="4">
    <source>
        <dbReference type="Google" id="ProtNLM"/>
    </source>
</evidence>
<sequence length="201" mass="22198">MKKMMLKASAAVLLLTQVVAGGIPAAAAEQPAPKVAAAAATAAPVMTDNLAKYGLKKDVELPVTVTAGGLSYTLEKIMIYETKSATAQALIKKYGYTGTEGQKYFIWTKITIKNSSNAKVQFSSKDLSDKWRFNFGEEAFTSMPRKFAEKVNNTEVLWTWELAPGKKLTSYQAYTYNDKLERFYITVDNKGQKNVVDVVKK</sequence>
<dbReference type="Proteomes" id="UP000029507">
    <property type="component" value="Chromosome"/>
</dbReference>
<dbReference type="AlphaFoldDB" id="A0A089LS46"/>
<evidence type="ECO:0000313" key="2">
    <source>
        <dbReference type="EMBL" id="AIQ62890.1"/>
    </source>
</evidence>
<protein>
    <recommendedName>
        <fullName evidence="4">DUF4352 domain-containing protein</fullName>
    </recommendedName>
</protein>
<dbReference type="EMBL" id="CP009286">
    <property type="protein sequence ID" value="AIQ62890.1"/>
    <property type="molecule type" value="Genomic_DNA"/>
</dbReference>
<organism evidence="2 3">
    <name type="scientific">Paenibacillus stellifer</name>
    <dbReference type="NCBI Taxonomy" id="169760"/>
    <lineage>
        <taxon>Bacteria</taxon>
        <taxon>Bacillati</taxon>
        <taxon>Bacillota</taxon>
        <taxon>Bacilli</taxon>
        <taxon>Bacillales</taxon>
        <taxon>Paenibacillaceae</taxon>
        <taxon>Paenibacillus</taxon>
    </lineage>
</organism>
<feature type="chain" id="PRO_5039002434" description="DUF4352 domain-containing protein" evidence="1">
    <location>
        <begin position="21"/>
        <end position="201"/>
    </location>
</feature>
<dbReference type="RefSeq" id="WP_038694361.1">
    <property type="nucleotide sequence ID" value="NZ_CP009286.1"/>
</dbReference>
<evidence type="ECO:0000313" key="3">
    <source>
        <dbReference type="Proteomes" id="UP000029507"/>
    </source>
</evidence>
<name>A0A089LS46_9BACL</name>
<dbReference type="KEGG" id="pste:PSTEL_07000"/>
<evidence type="ECO:0000256" key="1">
    <source>
        <dbReference type="SAM" id="SignalP"/>
    </source>
</evidence>
<keyword evidence="1" id="KW-0732">Signal</keyword>
<feature type="signal peptide" evidence="1">
    <location>
        <begin position="1"/>
        <end position="20"/>
    </location>
</feature>
<dbReference type="HOGENOM" id="CLU_1298753_0_0_9"/>
<dbReference type="OrthoDB" id="2617616at2"/>
<keyword evidence="3" id="KW-1185">Reference proteome</keyword>
<gene>
    <name evidence="2" type="ORF">PSTEL_07000</name>
</gene>